<evidence type="ECO:0000313" key="4">
    <source>
        <dbReference type="Proteomes" id="UP001619887"/>
    </source>
</evidence>
<sequence>MGRKTKKSDESGGEEGCELASQASNNSAHGEVGNQALSLSDIQKLLAGMEERIIGSLTAQITSNHAAIIRHDETIQAIETSMNDFQGRITTVESTLADIVQENKQLKLKVDDLENRSRRCNIRITGIPERAEGARPTTFIESFLAEIFGPDAFPRPLTVDRAHRLAVQRRQDGAPRPFIACLHHFQMKQRIMQLAREKGPLMYRGAEIHIYADYSAEVARKRAAFTPIKSSLRNAGLAYSLLFPAKLRVVVDGTRHDFNSPAEVAAFLKRREPAAN</sequence>
<evidence type="ECO:0000256" key="2">
    <source>
        <dbReference type="SAM" id="MobiDB-lite"/>
    </source>
</evidence>
<evidence type="ECO:0000256" key="1">
    <source>
        <dbReference type="SAM" id="Coils"/>
    </source>
</evidence>
<dbReference type="Gene3D" id="3.30.70.1820">
    <property type="entry name" value="L1 transposable element, RRM domain"/>
    <property type="match status" value="1"/>
</dbReference>
<feature type="region of interest" description="Disordered" evidence="2">
    <location>
        <begin position="1"/>
        <end position="32"/>
    </location>
</feature>
<reference evidence="3 4" key="1">
    <citation type="journal article" date="2022" name="G3 (Bethesda)">
        <title>Evaluating Illumina-, Nanopore-, and PacBio-based genome assembly strategies with the bald notothen, Trematomus borchgrevinki.</title>
        <authorList>
            <person name="Rayamajhi N."/>
            <person name="Cheng C.C."/>
            <person name="Catchen J.M."/>
        </authorList>
    </citation>
    <scope>NUCLEOTIDE SEQUENCE [LARGE SCALE GENOMIC DNA]</scope>
    <source>
        <strain evidence="3">AGRC-2024</strain>
    </source>
</reference>
<dbReference type="EMBL" id="JBIYXZ010002087">
    <property type="protein sequence ID" value="KAL3045290.1"/>
    <property type="molecule type" value="Genomic_DNA"/>
</dbReference>
<keyword evidence="4" id="KW-1185">Reference proteome</keyword>
<evidence type="ECO:0000313" key="3">
    <source>
        <dbReference type="EMBL" id="KAL3045290.1"/>
    </source>
</evidence>
<dbReference type="InterPro" id="IPR004244">
    <property type="entry name" value="Transposase_22"/>
</dbReference>
<feature type="coiled-coil region" evidence="1">
    <location>
        <begin position="96"/>
        <end position="123"/>
    </location>
</feature>
<name>A0ABD2FUX2_PAGBO</name>
<protein>
    <submittedName>
        <fullName evidence="3">Uncharacterized protein</fullName>
    </submittedName>
</protein>
<organism evidence="3 4">
    <name type="scientific">Pagothenia borchgrevinki</name>
    <name type="common">Bald rockcod</name>
    <name type="synonym">Trematomus borchgrevinki</name>
    <dbReference type="NCBI Taxonomy" id="8213"/>
    <lineage>
        <taxon>Eukaryota</taxon>
        <taxon>Metazoa</taxon>
        <taxon>Chordata</taxon>
        <taxon>Craniata</taxon>
        <taxon>Vertebrata</taxon>
        <taxon>Euteleostomi</taxon>
        <taxon>Actinopterygii</taxon>
        <taxon>Neopterygii</taxon>
        <taxon>Teleostei</taxon>
        <taxon>Neoteleostei</taxon>
        <taxon>Acanthomorphata</taxon>
        <taxon>Eupercaria</taxon>
        <taxon>Perciformes</taxon>
        <taxon>Notothenioidei</taxon>
        <taxon>Nototheniidae</taxon>
        <taxon>Pagothenia</taxon>
    </lineage>
</organism>
<dbReference type="Gene3D" id="1.20.5.340">
    <property type="match status" value="1"/>
</dbReference>
<gene>
    <name evidence="3" type="ORF">OYC64_013535</name>
</gene>
<dbReference type="PANTHER" id="PTHR11505">
    <property type="entry name" value="L1 TRANSPOSABLE ELEMENT-RELATED"/>
    <property type="match status" value="1"/>
</dbReference>
<accession>A0ABD2FUX2</accession>
<proteinExistence type="predicted"/>
<comment type="caution">
    <text evidence="3">The sequence shown here is derived from an EMBL/GenBank/DDBJ whole genome shotgun (WGS) entry which is preliminary data.</text>
</comment>
<dbReference type="Proteomes" id="UP001619887">
    <property type="component" value="Unassembled WGS sequence"/>
</dbReference>
<reference evidence="3 4" key="2">
    <citation type="journal article" date="2024" name="G3 (Bethesda)">
        <title>The genome of the cryopelagic Antarctic bald notothen, Trematomus borchgrevinki.</title>
        <authorList>
            <person name="Rayamajhi N."/>
            <person name="Rivera-Colon A.G."/>
            <person name="Minhas B.F."/>
            <person name="Cheng C.C."/>
            <person name="Catchen J.M."/>
        </authorList>
    </citation>
    <scope>NUCLEOTIDE SEQUENCE [LARGE SCALE GENOMIC DNA]</scope>
    <source>
        <strain evidence="3">AGRC-2024</strain>
    </source>
</reference>
<keyword evidence="1" id="KW-0175">Coiled coil</keyword>
<dbReference type="AlphaFoldDB" id="A0ABD2FUX2"/>